<proteinExistence type="predicted"/>
<dbReference type="InterPro" id="IPR036514">
    <property type="entry name" value="SGNH_hydro_sf"/>
</dbReference>
<dbReference type="GO" id="GO:0016787">
    <property type="term" value="F:hydrolase activity"/>
    <property type="evidence" value="ECO:0007669"/>
    <property type="project" value="UniProtKB-KW"/>
</dbReference>
<dbReference type="Gene3D" id="3.40.50.1110">
    <property type="entry name" value="SGNH hydrolase"/>
    <property type="match status" value="1"/>
</dbReference>
<dbReference type="PANTHER" id="PTHR37981:SF1">
    <property type="entry name" value="SGNH HYDROLASE-TYPE ESTERASE DOMAIN-CONTAINING PROTEIN"/>
    <property type="match status" value="1"/>
</dbReference>
<gene>
    <name evidence="1" type="ORF">P7079_05870</name>
</gene>
<protein>
    <submittedName>
        <fullName evidence="1">SGNH/GDSL hydrolase family protein</fullName>
        <ecNumber evidence="1">3.1.-.-</ecNumber>
    </submittedName>
</protein>
<dbReference type="EC" id="3.1.-.-" evidence="1"/>
<evidence type="ECO:0000313" key="1">
    <source>
        <dbReference type="EMBL" id="WFM82927.1"/>
    </source>
</evidence>
<accession>A0ABY8FWM9</accession>
<dbReference type="EMBL" id="CP121208">
    <property type="protein sequence ID" value="WFM82927.1"/>
    <property type="molecule type" value="Genomic_DNA"/>
</dbReference>
<reference evidence="1 2" key="1">
    <citation type="submission" date="2023-03" db="EMBL/GenBank/DDBJ databases">
        <title>Complete genome of Arcanobacterium canis strain DSM 25104 isolated in 2010 from a canine otitis externa in Germany.</title>
        <authorList>
            <person name="Borowiak M."/>
            <person name="Kreitlow A."/>
            <person name="Malorny B."/>
            <person name="Laemmler C."/>
            <person name="Prenger-Berninghoff E."/>
            <person name="Ploetz M."/>
            <person name="Abdulmawjood A."/>
        </authorList>
    </citation>
    <scope>NUCLEOTIDE SEQUENCE [LARGE SCALE GENOMIC DNA]</scope>
    <source>
        <strain evidence="1 2">DSM 25104</strain>
    </source>
</reference>
<keyword evidence="1" id="KW-0378">Hydrolase</keyword>
<dbReference type="CDD" id="cd01823">
    <property type="entry name" value="SEST_like"/>
    <property type="match status" value="1"/>
</dbReference>
<dbReference type="PANTHER" id="PTHR37981">
    <property type="entry name" value="LIPASE 2"/>
    <property type="match status" value="1"/>
</dbReference>
<organism evidence="1 2">
    <name type="scientific">Arcanobacterium canis</name>
    <dbReference type="NCBI Taxonomy" id="999183"/>
    <lineage>
        <taxon>Bacteria</taxon>
        <taxon>Bacillati</taxon>
        <taxon>Actinomycetota</taxon>
        <taxon>Actinomycetes</taxon>
        <taxon>Actinomycetales</taxon>
        <taxon>Actinomycetaceae</taxon>
        <taxon>Arcanobacterium</taxon>
    </lineage>
</organism>
<name>A0ABY8FWM9_9ACTO</name>
<dbReference type="InterPro" id="IPR037460">
    <property type="entry name" value="SEST-like"/>
</dbReference>
<sequence>MKKIVATISIFLLVIALVSAGWWLVSSRGIDHEPTSQTHQTRVPLNIVLLGDSYASGNGAGDYSDENCWRSPHNYGTLVVHALNAKFTDASCSSAKMANLTSQEQKFRNFSHATATYRISEAKDQWAQWLKIAKSHGICASEQANITVDITLSAQSQKDDKYTATAWCSGTNQPQLNAITDRTDVVLVSIGGNDAGFAQIAGACLTARSARLCDAALTRAQDYVSNSMHEALTKTLASISDRTSGKANIFIVGYPTLLADTHYTIGGKFSQRVNVGQRLTHLQDSADEAAKRAASEAGANVHFVSTRHALGEHSFDPESSENSWIIAPFDTWNIREYFHPNRAGWKAIADVVEDAVRSKLSSRERDAA</sequence>
<dbReference type="SUPFAM" id="SSF52266">
    <property type="entry name" value="SGNH hydrolase"/>
    <property type="match status" value="2"/>
</dbReference>
<evidence type="ECO:0000313" key="2">
    <source>
        <dbReference type="Proteomes" id="UP001215216"/>
    </source>
</evidence>
<dbReference type="Proteomes" id="UP001215216">
    <property type="component" value="Chromosome"/>
</dbReference>
<keyword evidence="2" id="KW-1185">Reference proteome</keyword>
<dbReference type="RefSeq" id="WP_278012353.1">
    <property type="nucleotide sequence ID" value="NZ_CP121208.1"/>
</dbReference>